<proteinExistence type="predicted"/>
<reference evidence="2 3" key="1">
    <citation type="submission" date="2017-08" db="EMBL/GenBank/DDBJ databases">
        <title>Infants hospitalized years apart are colonized by the same room-sourced microbial strains.</title>
        <authorList>
            <person name="Brooks B."/>
            <person name="Olm M.R."/>
            <person name="Firek B.A."/>
            <person name="Baker R."/>
            <person name="Thomas B.C."/>
            <person name="Morowitz M.J."/>
            <person name="Banfield J.F."/>
        </authorList>
    </citation>
    <scope>NUCLEOTIDE SEQUENCE [LARGE SCALE GENOMIC DNA]</scope>
    <source>
        <strain evidence="2">S2_005_002_R2_29</strain>
    </source>
</reference>
<feature type="region of interest" description="Disordered" evidence="1">
    <location>
        <begin position="1"/>
        <end position="37"/>
    </location>
</feature>
<accession>A0A2W5N8I3</accession>
<evidence type="ECO:0000313" key="3">
    <source>
        <dbReference type="Proteomes" id="UP000249417"/>
    </source>
</evidence>
<evidence type="ECO:0000256" key="1">
    <source>
        <dbReference type="SAM" id="MobiDB-lite"/>
    </source>
</evidence>
<protein>
    <submittedName>
        <fullName evidence="2">Uncharacterized protein</fullName>
    </submittedName>
</protein>
<comment type="caution">
    <text evidence="2">The sequence shown here is derived from an EMBL/GenBank/DDBJ whole genome shotgun (WGS) entry which is preliminary data.</text>
</comment>
<dbReference type="EMBL" id="QFQB01000017">
    <property type="protein sequence ID" value="PZQ47075.1"/>
    <property type="molecule type" value="Genomic_DNA"/>
</dbReference>
<feature type="region of interest" description="Disordered" evidence="1">
    <location>
        <begin position="58"/>
        <end position="88"/>
    </location>
</feature>
<evidence type="ECO:0000313" key="2">
    <source>
        <dbReference type="EMBL" id="PZQ47075.1"/>
    </source>
</evidence>
<feature type="compositionally biased region" description="Polar residues" evidence="1">
    <location>
        <begin position="10"/>
        <end position="24"/>
    </location>
</feature>
<gene>
    <name evidence="2" type="ORF">DI551_03905</name>
</gene>
<dbReference type="Proteomes" id="UP000249417">
    <property type="component" value="Unassembled WGS sequence"/>
</dbReference>
<dbReference type="AlphaFoldDB" id="A0A2W5N8I3"/>
<organism evidence="2 3">
    <name type="scientific">Micavibrio aeruginosavorus</name>
    <dbReference type="NCBI Taxonomy" id="349221"/>
    <lineage>
        <taxon>Bacteria</taxon>
        <taxon>Pseudomonadati</taxon>
        <taxon>Bdellovibrionota</taxon>
        <taxon>Bdellovibrionia</taxon>
        <taxon>Bdellovibrionales</taxon>
        <taxon>Pseudobdellovibrionaceae</taxon>
        <taxon>Micavibrio</taxon>
    </lineage>
</organism>
<name>A0A2W5N8I3_9BACT</name>
<sequence length="88" mass="10422">MGKKKRPKQPFNQQSQKPLLSTYASKKRKQLQGLHRTVNDMAVEPVREKFDTVAKMTEENPFAVHQKPKKHNESRSYDHNQSGRRYDR</sequence>